<proteinExistence type="predicted"/>
<dbReference type="RefSeq" id="WP_319831454.1">
    <property type="nucleotide sequence ID" value="NZ_CP138858.1"/>
</dbReference>
<sequence length="410" mass="45556">MYSVLGGQVQAAMDQTAYVWQRAWTPAVVSAISEHAELLDGLTVLCAEIEFDRLGQPTVVQIQPDWESLRAAKLPVTIAIRAATYAGSFEDGQTMTRCLLDTVQQAVRAARVEGLEPTAVEIDFDCATRNLEGYANWLHLIRARLDGPALSITTLPTWMGRPAAFAQLIEATDHFVLQVHSVQRAGHIDTDASLCDPQLAQGWVRQAAKFEKPYHVALPTYAYRLGYAASGELVEVAGENASSVQNPDWNYRVLRADPVEMAGLVRLLEGERPDNCLGVIWYRLALGCEMYNWDPLTWRSVMQGAVAHPGWQAHARVQSDGLLEIELTQGSAVAMEPPRAVELSWGEGFAVAWDGQRHYAVQRLSEHALLWQWPDTMSPPLLAQGTRWTIGWVRIQDAADLKITILNKYD</sequence>
<name>A0ABZ0REE1_9BACT</name>
<evidence type="ECO:0000313" key="1">
    <source>
        <dbReference type="EMBL" id="WPJ94530.1"/>
    </source>
</evidence>
<keyword evidence="2" id="KW-1185">Reference proteome</keyword>
<dbReference type="EMBL" id="CP138858">
    <property type="protein sequence ID" value="WPJ94530.1"/>
    <property type="molecule type" value="Genomic_DNA"/>
</dbReference>
<organism evidence="1 2">
    <name type="scientific">Coraliomargarita algicola</name>
    <dbReference type="NCBI Taxonomy" id="3092156"/>
    <lineage>
        <taxon>Bacteria</taxon>
        <taxon>Pseudomonadati</taxon>
        <taxon>Verrucomicrobiota</taxon>
        <taxon>Opitutia</taxon>
        <taxon>Puniceicoccales</taxon>
        <taxon>Coraliomargaritaceae</taxon>
        <taxon>Coraliomargarita</taxon>
    </lineage>
</organism>
<dbReference type="Pfam" id="PF11340">
    <property type="entry name" value="DUF3142"/>
    <property type="match status" value="1"/>
</dbReference>
<protein>
    <submittedName>
        <fullName evidence="1">DUF3142 domain-containing protein</fullName>
    </submittedName>
</protein>
<evidence type="ECO:0000313" key="2">
    <source>
        <dbReference type="Proteomes" id="UP001324993"/>
    </source>
</evidence>
<dbReference type="InterPro" id="IPR021488">
    <property type="entry name" value="DUF3142"/>
</dbReference>
<reference evidence="1 2" key="1">
    <citation type="submission" date="2023-11" db="EMBL/GenBank/DDBJ databases">
        <title>Coraliomargarita sp. nov., isolated from marine algae.</title>
        <authorList>
            <person name="Lee J.K."/>
            <person name="Baek J.H."/>
            <person name="Kim J.M."/>
            <person name="Choi D.G."/>
            <person name="Jeon C.O."/>
        </authorList>
    </citation>
    <scope>NUCLEOTIDE SEQUENCE [LARGE SCALE GENOMIC DNA]</scope>
    <source>
        <strain evidence="1 2">J2-16</strain>
    </source>
</reference>
<dbReference type="Proteomes" id="UP001324993">
    <property type="component" value="Chromosome"/>
</dbReference>
<accession>A0ABZ0REE1</accession>
<gene>
    <name evidence="1" type="ORF">SH580_13925</name>
</gene>